<dbReference type="InterPro" id="IPR029052">
    <property type="entry name" value="Metallo-depent_PP-like"/>
</dbReference>
<dbReference type="Proteomes" id="UP000094626">
    <property type="component" value="Chromosome"/>
</dbReference>
<reference evidence="2" key="1">
    <citation type="journal article" date="2017" name="J. Biotechnol.">
        <title>Complete genome sequence of Novosphingobium resinovorum SA1, a versatile xenobiotic-degrading bacterium capable of utilizing sulfanilic acid.</title>
        <authorList>
            <person name="Hegedus B."/>
            <person name="Kos P.B."/>
            <person name="Balint B."/>
            <person name="Maroti G."/>
            <person name="Gan H.M."/>
            <person name="Perei K."/>
            <person name="Rakhely G."/>
        </authorList>
    </citation>
    <scope>NUCLEOTIDE SEQUENCE [LARGE SCALE GENOMIC DNA]</scope>
    <source>
        <strain evidence="2">SA1</strain>
    </source>
</reference>
<accession>A0A1D8A348</accession>
<sequence>MSTIDERLREWATPRQREFIDAIDLHGSCRAAERALNVSYGLIARSMRGLKKLAAAKGYSPEHALTHVIPDPYVAKGHSTYYDREGKPTQQWVKTKLDDAAYQAMLREAVDAYISETVQPIYPAPPMPGRGTDIIPWINIGDGHLGMLAHEAETGANFDLKIAERELCAAISIAVDDMGEHDRIVIQDMGDMTHYENFSATTEHSGHALDYDTRFPKMIRVYSRVMRFIVEKVLEKANTVDVIVNQGNHSRTNDIWMAEILRVAYGHTGRVNVLDNDSVFIGYRMGNTFVMCHHSDKCRPAKLAHVMATDFAVDWGEARHRYIDIGHIHHNMVLKEHPGVVVESFNQLAEKDKYAAEGGWRSRQCLTIIHRSRTYGEVGRQILPIERVRDVIVAAAALEGRTIELARPRRAYAV</sequence>
<dbReference type="KEGG" id="nre:BES08_07160"/>
<proteinExistence type="predicted"/>
<dbReference type="AlphaFoldDB" id="A0A1D8A348"/>
<dbReference type="SUPFAM" id="SSF56300">
    <property type="entry name" value="Metallo-dependent phosphatases"/>
    <property type="match status" value="1"/>
</dbReference>
<evidence type="ECO:0000313" key="2">
    <source>
        <dbReference type="Proteomes" id="UP000094626"/>
    </source>
</evidence>
<keyword evidence="2" id="KW-1185">Reference proteome</keyword>
<organism evidence="1 2">
    <name type="scientific">Novosphingobium resinovorum</name>
    <dbReference type="NCBI Taxonomy" id="158500"/>
    <lineage>
        <taxon>Bacteria</taxon>
        <taxon>Pseudomonadati</taxon>
        <taxon>Pseudomonadota</taxon>
        <taxon>Alphaproteobacteria</taxon>
        <taxon>Sphingomonadales</taxon>
        <taxon>Sphingomonadaceae</taxon>
        <taxon>Novosphingobium</taxon>
    </lineage>
</organism>
<dbReference type="RefSeq" id="WP_069707959.1">
    <property type="nucleotide sequence ID" value="NZ_CP017075.1"/>
</dbReference>
<dbReference type="EMBL" id="CP017075">
    <property type="protein sequence ID" value="AOR76548.1"/>
    <property type="molecule type" value="Genomic_DNA"/>
</dbReference>
<gene>
    <name evidence="1" type="ORF">BES08_07160</name>
</gene>
<evidence type="ECO:0000313" key="1">
    <source>
        <dbReference type="EMBL" id="AOR76548.1"/>
    </source>
</evidence>
<protein>
    <submittedName>
        <fullName evidence="1">Uncharacterized protein</fullName>
    </submittedName>
</protein>
<name>A0A1D8A348_9SPHN</name>
<dbReference type="OrthoDB" id="9067438at2"/>